<dbReference type="InterPro" id="IPR008427">
    <property type="entry name" value="Extracellular_membr_CFEM_dom"/>
</dbReference>
<protein>
    <recommendedName>
        <fullName evidence="6">CFEM domain-containing protein</fullName>
    </recommendedName>
</protein>
<feature type="chain" id="PRO_5035641354" description="CFEM domain-containing protein" evidence="5">
    <location>
        <begin position="18"/>
        <end position="100"/>
    </location>
</feature>
<dbReference type="EMBL" id="CAJNJQ010005093">
    <property type="protein sequence ID" value="CAE7216397.1"/>
    <property type="molecule type" value="Genomic_DNA"/>
</dbReference>
<evidence type="ECO:0000313" key="7">
    <source>
        <dbReference type="EMBL" id="CAE6421211.1"/>
    </source>
</evidence>
<feature type="domain" description="CFEM" evidence="6">
    <location>
        <begin position="30"/>
        <end position="94"/>
    </location>
</feature>
<reference evidence="7" key="1">
    <citation type="submission" date="2021-01" db="EMBL/GenBank/DDBJ databases">
        <authorList>
            <person name="Kaushik A."/>
        </authorList>
    </citation>
    <scope>NUCLEOTIDE SEQUENCE</scope>
    <source>
        <strain evidence="8">AG5</strain>
        <strain evidence="7">Type strain: AG8-Rh-89/</strain>
    </source>
</reference>
<evidence type="ECO:0000256" key="5">
    <source>
        <dbReference type="SAM" id="SignalP"/>
    </source>
</evidence>
<evidence type="ECO:0000256" key="1">
    <source>
        <dbReference type="ARBA" id="ARBA00004613"/>
    </source>
</evidence>
<keyword evidence="3 5" id="KW-0732">Signal</keyword>
<evidence type="ECO:0000256" key="3">
    <source>
        <dbReference type="ARBA" id="ARBA00022729"/>
    </source>
</evidence>
<dbReference type="GO" id="GO:0005576">
    <property type="term" value="C:extracellular region"/>
    <property type="evidence" value="ECO:0007669"/>
    <property type="project" value="UniProtKB-SubCell"/>
</dbReference>
<name>A0A8H2XF31_9AGAM</name>
<keyword evidence="4" id="KW-1015">Disulfide bond</keyword>
<comment type="caution">
    <text evidence="7">The sequence shown here is derived from an EMBL/GenBank/DDBJ whole genome shotgun (WGS) entry which is preliminary data.</text>
</comment>
<keyword evidence="2" id="KW-0964">Secreted</keyword>
<evidence type="ECO:0000256" key="2">
    <source>
        <dbReference type="ARBA" id="ARBA00022525"/>
    </source>
</evidence>
<evidence type="ECO:0000313" key="9">
    <source>
        <dbReference type="EMBL" id="CAE7216397.1"/>
    </source>
</evidence>
<dbReference type="Pfam" id="PF05730">
    <property type="entry name" value="CFEM"/>
    <property type="match status" value="1"/>
</dbReference>
<feature type="signal peptide" evidence="5">
    <location>
        <begin position="1"/>
        <end position="17"/>
    </location>
</feature>
<evidence type="ECO:0000256" key="4">
    <source>
        <dbReference type="ARBA" id="ARBA00023157"/>
    </source>
</evidence>
<dbReference type="Proteomes" id="UP000663850">
    <property type="component" value="Unassembled WGS sequence"/>
</dbReference>
<dbReference type="EMBL" id="CAJMWZ010000538">
    <property type="protein sequence ID" value="CAE6421211.1"/>
    <property type="molecule type" value="Genomic_DNA"/>
</dbReference>
<proteinExistence type="predicted"/>
<accession>A0A8H2XF31</accession>
<comment type="subcellular location">
    <subcellularLocation>
        <location evidence="1">Secreted</location>
    </subcellularLocation>
</comment>
<evidence type="ECO:0000313" key="10">
    <source>
        <dbReference type="Proteomes" id="UP000663850"/>
    </source>
</evidence>
<dbReference type="Proteomes" id="UP000663827">
    <property type="component" value="Unassembled WGS sequence"/>
</dbReference>
<organism evidence="7 10">
    <name type="scientific">Rhizoctonia solani</name>
    <dbReference type="NCBI Taxonomy" id="456999"/>
    <lineage>
        <taxon>Eukaryota</taxon>
        <taxon>Fungi</taxon>
        <taxon>Dikarya</taxon>
        <taxon>Basidiomycota</taxon>
        <taxon>Agaricomycotina</taxon>
        <taxon>Agaricomycetes</taxon>
        <taxon>Cantharellales</taxon>
        <taxon>Ceratobasidiaceae</taxon>
        <taxon>Rhizoctonia</taxon>
    </lineage>
</organism>
<gene>
    <name evidence="7" type="ORF">RDB_LOCUS10200</name>
    <name evidence="8" type="ORF">RDB_LOCUS155117</name>
    <name evidence="9" type="ORF">RDB_LOCUS160401</name>
</gene>
<evidence type="ECO:0000313" key="8">
    <source>
        <dbReference type="EMBL" id="CAE7212946.1"/>
    </source>
</evidence>
<dbReference type="AlphaFoldDB" id="A0A8H2XF31"/>
<sequence>MKPIFVFATLFAGYVVAQDATGAPAPSPTPEVSQCVVDCAIQAGQAIGCSPDPSKFEECLCNPNFAQKALECLKAKCTQAEQDEAIAFQQAHCSGTSDPK</sequence>
<dbReference type="EMBL" id="CAJNJQ010004660">
    <property type="protein sequence ID" value="CAE7212946.1"/>
    <property type="molecule type" value="Genomic_DNA"/>
</dbReference>
<evidence type="ECO:0000259" key="6">
    <source>
        <dbReference type="Pfam" id="PF05730"/>
    </source>
</evidence>